<dbReference type="EMBL" id="CAJVPT010001228">
    <property type="protein sequence ID" value="CAG8459001.1"/>
    <property type="molecule type" value="Genomic_DNA"/>
</dbReference>
<evidence type="ECO:0000313" key="2">
    <source>
        <dbReference type="Proteomes" id="UP000789525"/>
    </source>
</evidence>
<sequence>MSMNNAELIFINTTSEDYNKPNPFDGQSKKRPKKKSTGEKHFHPPIRNTKNQPLTNSTNEDHSREAQTQSTDEKYIHRVQAISRTDDVSQSWANPINEDHSHRELSLPLSSNSVQPSFSQISNQPIVYAGQSRINSTNEKYHHGVQAKSCTNDTSQLWLDPINDHSHKVQDELCMPTSPIPQNDTQYSLSQVTQVSRQPSNVSSQSRHSVNENHSYWIQFELCPSPISSPSNDAQSSFSQVSNQHINYESQSRHFVNKNYSHEVQDKSCMLSPSLSLHSTDEDNPHEIQIQPSKSPLHMPLYDIQSYFLPSSIALHQLINDTNQPWTVPINESHSQEIQYELCMLSSQNPYYYL</sequence>
<keyword evidence="2" id="KW-1185">Reference proteome</keyword>
<name>A0ACA9K8F0_9GLOM</name>
<proteinExistence type="predicted"/>
<evidence type="ECO:0000313" key="1">
    <source>
        <dbReference type="EMBL" id="CAG8459001.1"/>
    </source>
</evidence>
<accession>A0ACA9K8F0</accession>
<gene>
    <name evidence="1" type="ORF">ACOLOM_LOCUS1089</name>
</gene>
<dbReference type="Proteomes" id="UP000789525">
    <property type="component" value="Unassembled WGS sequence"/>
</dbReference>
<reference evidence="1" key="1">
    <citation type="submission" date="2021-06" db="EMBL/GenBank/DDBJ databases">
        <authorList>
            <person name="Kallberg Y."/>
            <person name="Tangrot J."/>
            <person name="Rosling A."/>
        </authorList>
    </citation>
    <scope>NUCLEOTIDE SEQUENCE</scope>
    <source>
        <strain evidence="1">CL356</strain>
    </source>
</reference>
<comment type="caution">
    <text evidence="1">The sequence shown here is derived from an EMBL/GenBank/DDBJ whole genome shotgun (WGS) entry which is preliminary data.</text>
</comment>
<organism evidence="1 2">
    <name type="scientific">Acaulospora colombiana</name>
    <dbReference type="NCBI Taxonomy" id="27376"/>
    <lineage>
        <taxon>Eukaryota</taxon>
        <taxon>Fungi</taxon>
        <taxon>Fungi incertae sedis</taxon>
        <taxon>Mucoromycota</taxon>
        <taxon>Glomeromycotina</taxon>
        <taxon>Glomeromycetes</taxon>
        <taxon>Diversisporales</taxon>
        <taxon>Acaulosporaceae</taxon>
        <taxon>Acaulospora</taxon>
    </lineage>
</organism>
<protein>
    <submittedName>
        <fullName evidence="1">14088_t:CDS:1</fullName>
    </submittedName>
</protein>